<dbReference type="AlphaFoldDB" id="A0AAD4IT55"/>
<gene>
    <name evidence="3" type="ORF">C2S53_006485</name>
</gene>
<dbReference type="SUPFAM" id="SSF101148">
    <property type="entry name" value="Plant invertase/pectin methylesterase inhibitor"/>
    <property type="match status" value="1"/>
</dbReference>
<dbReference type="PANTHER" id="PTHR31890">
    <property type="entry name" value="PLANT INVERTASE/PECTIN METHYLESTERASE INHIBITOR SUPERFAMILY PROTEIN"/>
    <property type="match status" value="1"/>
</dbReference>
<proteinExistence type="predicted"/>
<dbReference type="Pfam" id="PF04043">
    <property type="entry name" value="PMEI"/>
    <property type="match status" value="1"/>
</dbReference>
<dbReference type="GO" id="GO:0004857">
    <property type="term" value="F:enzyme inhibitor activity"/>
    <property type="evidence" value="ECO:0007669"/>
    <property type="project" value="InterPro"/>
</dbReference>
<dbReference type="InterPro" id="IPR006501">
    <property type="entry name" value="Pectinesterase_inhib_dom"/>
</dbReference>
<keyword evidence="4" id="KW-1185">Reference proteome</keyword>
<reference evidence="3 4" key="1">
    <citation type="journal article" date="2021" name="Nat. Commun.">
        <title>Incipient diploidization of the medicinal plant Perilla within 10,000 years.</title>
        <authorList>
            <person name="Zhang Y."/>
            <person name="Shen Q."/>
            <person name="Leng L."/>
            <person name="Zhang D."/>
            <person name="Chen S."/>
            <person name="Shi Y."/>
            <person name="Ning Z."/>
            <person name="Chen S."/>
        </authorList>
    </citation>
    <scope>NUCLEOTIDE SEQUENCE [LARGE SCALE GENOMIC DNA]</scope>
    <source>
        <strain evidence="4">cv. PC099</strain>
    </source>
</reference>
<name>A0AAD4IT55_PERFH</name>
<evidence type="ECO:0000259" key="2">
    <source>
        <dbReference type="Pfam" id="PF04043"/>
    </source>
</evidence>
<dbReference type="Gene3D" id="1.20.140.40">
    <property type="entry name" value="Invertase/pectin methylesterase inhibitor family protein"/>
    <property type="match status" value="1"/>
</dbReference>
<feature type="signal peptide" evidence="1">
    <location>
        <begin position="1"/>
        <end position="32"/>
    </location>
</feature>
<feature type="chain" id="PRO_5041996608" description="Pectinesterase inhibitor domain-containing protein" evidence="1">
    <location>
        <begin position="33"/>
        <end position="204"/>
    </location>
</feature>
<organism evidence="3 4">
    <name type="scientific">Perilla frutescens var. hirtella</name>
    <name type="common">Perilla citriodora</name>
    <name type="synonym">Perilla setoyensis</name>
    <dbReference type="NCBI Taxonomy" id="608512"/>
    <lineage>
        <taxon>Eukaryota</taxon>
        <taxon>Viridiplantae</taxon>
        <taxon>Streptophyta</taxon>
        <taxon>Embryophyta</taxon>
        <taxon>Tracheophyta</taxon>
        <taxon>Spermatophyta</taxon>
        <taxon>Magnoliopsida</taxon>
        <taxon>eudicotyledons</taxon>
        <taxon>Gunneridae</taxon>
        <taxon>Pentapetalae</taxon>
        <taxon>asterids</taxon>
        <taxon>lamiids</taxon>
        <taxon>Lamiales</taxon>
        <taxon>Lamiaceae</taxon>
        <taxon>Nepetoideae</taxon>
        <taxon>Elsholtzieae</taxon>
        <taxon>Perilla</taxon>
    </lineage>
</organism>
<dbReference type="Proteomes" id="UP001190926">
    <property type="component" value="Unassembled WGS sequence"/>
</dbReference>
<dbReference type="PANTHER" id="PTHR31890:SF9">
    <property type="entry name" value="PLANT INVERTASE_PECTIN METHYLESTERASE INHIBITOR SUPERFAMILY PROTEIN"/>
    <property type="match status" value="1"/>
</dbReference>
<feature type="domain" description="Pectinesterase inhibitor" evidence="2">
    <location>
        <begin position="52"/>
        <end position="134"/>
    </location>
</feature>
<keyword evidence="1" id="KW-0732">Signal</keyword>
<protein>
    <recommendedName>
        <fullName evidence="2">Pectinesterase inhibitor domain-containing protein</fullName>
    </recommendedName>
</protein>
<comment type="caution">
    <text evidence="3">The sequence shown here is derived from an EMBL/GenBank/DDBJ whole genome shotgun (WGS) entry which is preliminary data.</text>
</comment>
<accession>A0AAD4IT55</accession>
<sequence>MPHSNSIISFPTLLFTSFILFIISTSISPVQCSRPPTMAPTPSSPPLFHKACSDACLTLDTELCLIILESIPKVVSAKDLDSLAIAIIEAGISNSTNTRAHIEATLNGKALEDCKYAHDGIIDHFSWALVGVKNHVYELPSLALIQGGWDYVPICNKALAKQKVEEDEVISRGNKAVPIFGLSACGIVQELDDLHKVAPPPYDY</sequence>
<evidence type="ECO:0000256" key="1">
    <source>
        <dbReference type="SAM" id="SignalP"/>
    </source>
</evidence>
<dbReference type="InterPro" id="IPR035513">
    <property type="entry name" value="Invertase/methylesterase_inhib"/>
</dbReference>
<dbReference type="EMBL" id="SDAM02002693">
    <property type="protein sequence ID" value="KAH6821057.1"/>
    <property type="molecule type" value="Genomic_DNA"/>
</dbReference>
<evidence type="ECO:0000313" key="3">
    <source>
        <dbReference type="EMBL" id="KAH6821057.1"/>
    </source>
</evidence>
<evidence type="ECO:0000313" key="4">
    <source>
        <dbReference type="Proteomes" id="UP001190926"/>
    </source>
</evidence>